<reference evidence="9" key="1">
    <citation type="submission" date="2021-01" db="UniProtKB">
        <authorList>
            <consortium name="EnsemblMetazoa"/>
        </authorList>
    </citation>
    <scope>IDENTIFICATION</scope>
</reference>
<evidence type="ECO:0000256" key="7">
    <source>
        <dbReference type="ARBA" id="ARBA00022679"/>
    </source>
</evidence>
<evidence type="ECO:0000256" key="5">
    <source>
        <dbReference type="ARBA" id="ARBA00022490"/>
    </source>
</evidence>
<keyword evidence="6" id="KW-0489">Methyltransferase</keyword>
<dbReference type="EC" id="2.1.1.60" evidence="3"/>
<evidence type="ECO:0000313" key="9">
    <source>
        <dbReference type="EnsemblMetazoa" id="XP_001602843"/>
    </source>
</evidence>
<organism evidence="9 10">
    <name type="scientific">Nasonia vitripennis</name>
    <name type="common">Parasitic wasp</name>
    <dbReference type="NCBI Taxonomy" id="7425"/>
    <lineage>
        <taxon>Eukaryota</taxon>
        <taxon>Metazoa</taxon>
        <taxon>Ecdysozoa</taxon>
        <taxon>Arthropoda</taxon>
        <taxon>Hexapoda</taxon>
        <taxon>Insecta</taxon>
        <taxon>Pterygota</taxon>
        <taxon>Neoptera</taxon>
        <taxon>Endopterygota</taxon>
        <taxon>Hymenoptera</taxon>
        <taxon>Apocrita</taxon>
        <taxon>Proctotrupomorpha</taxon>
        <taxon>Chalcidoidea</taxon>
        <taxon>Pteromalidae</taxon>
        <taxon>Pteromalinae</taxon>
        <taxon>Nasonia</taxon>
    </lineage>
</organism>
<dbReference type="PANTHER" id="PTHR13539">
    <property type="entry name" value="CALMODULIN-LYSINE N-METHYLTRANSFERASE"/>
    <property type="match status" value="1"/>
</dbReference>
<comment type="subcellular location">
    <subcellularLocation>
        <location evidence="2">Cytoplasm</location>
    </subcellularLocation>
    <subcellularLocation>
        <location evidence="1">Nucleus</location>
    </subcellularLocation>
</comment>
<keyword evidence="10" id="KW-1185">Reference proteome</keyword>
<keyword evidence="8" id="KW-0539">Nucleus</keyword>
<dbReference type="GO" id="GO:0032259">
    <property type="term" value="P:methylation"/>
    <property type="evidence" value="ECO:0007669"/>
    <property type="project" value="UniProtKB-KW"/>
</dbReference>
<dbReference type="FunCoup" id="A0A7M7G3N1">
    <property type="interactions" value="1714"/>
</dbReference>
<evidence type="ECO:0000256" key="2">
    <source>
        <dbReference type="ARBA" id="ARBA00004496"/>
    </source>
</evidence>
<protein>
    <recommendedName>
        <fullName evidence="4">Calmodulin-lysine N-methyltransferase</fullName>
        <ecNumber evidence="3">2.1.1.60</ecNumber>
    </recommendedName>
</protein>
<dbReference type="GeneID" id="100118984"/>
<dbReference type="InterPro" id="IPR019410">
    <property type="entry name" value="Methyltransf_16"/>
</dbReference>
<dbReference type="Gene3D" id="3.40.50.150">
    <property type="entry name" value="Vaccinia Virus protein VP39"/>
    <property type="match status" value="1"/>
</dbReference>
<dbReference type="EnsemblMetazoa" id="XM_001602793">
    <property type="protein sequence ID" value="XP_001602843"/>
    <property type="gene ID" value="LOC100118984"/>
</dbReference>
<dbReference type="KEGG" id="nvi:100118984"/>
<dbReference type="Pfam" id="PF10294">
    <property type="entry name" value="Methyltransf_16"/>
    <property type="match status" value="1"/>
</dbReference>
<name>A0A7M7G3N1_NASVI</name>
<dbReference type="InterPro" id="IPR029063">
    <property type="entry name" value="SAM-dependent_MTases_sf"/>
</dbReference>
<proteinExistence type="predicted"/>
<dbReference type="OrthoDB" id="413520at2759"/>
<dbReference type="InterPro" id="IPR025800">
    <property type="entry name" value="CaM-Lys-N-MeTrfase"/>
</dbReference>
<dbReference type="PANTHER" id="PTHR13539:SF3">
    <property type="entry name" value="CALMODULIN-LYSINE N-METHYLTRANSFERASE"/>
    <property type="match status" value="1"/>
</dbReference>
<dbReference type="Proteomes" id="UP000002358">
    <property type="component" value="Chromosome 3"/>
</dbReference>
<keyword evidence="7" id="KW-0808">Transferase</keyword>
<dbReference type="AlphaFoldDB" id="A0A7M7G3N1"/>
<dbReference type="GO" id="GO:0005634">
    <property type="term" value="C:nucleus"/>
    <property type="evidence" value="ECO:0007669"/>
    <property type="project" value="UniProtKB-SubCell"/>
</dbReference>
<accession>A0A7M7G3N1</accession>
<dbReference type="RefSeq" id="XP_001602843.2">
    <property type="nucleotide sequence ID" value="XM_001602793.6"/>
</dbReference>
<evidence type="ECO:0000256" key="4">
    <source>
        <dbReference type="ARBA" id="ARBA00020594"/>
    </source>
</evidence>
<dbReference type="InParanoid" id="A0A7M7G3N1"/>
<evidence type="ECO:0000256" key="3">
    <source>
        <dbReference type="ARBA" id="ARBA00011914"/>
    </source>
</evidence>
<evidence type="ECO:0000313" key="10">
    <source>
        <dbReference type="Proteomes" id="UP000002358"/>
    </source>
</evidence>
<evidence type="ECO:0000256" key="1">
    <source>
        <dbReference type="ARBA" id="ARBA00004123"/>
    </source>
</evidence>
<evidence type="ECO:0000256" key="6">
    <source>
        <dbReference type="ARBA" id="ARBA00022603"/>
    </source>
</evidence>
<evidence type="ECO:0000256" key="8">
    <source>
        <dbReference type="ARBA" id="ARBA00023242"/>
    </source>
</evidence>
<dbReference type="GO" id="GO:0018025">
    <property type="term" value="F:calmodulin-lysine N-methyltransferase activity"/>
    <property type="evidence" value="ECO:0007669"/>
    <property type="project" value="UniProtKB-EC"/>
</dbReference>
<dbReference type="SUPFAM" id="SSF53335">
    <property type="entry name" value="S-adenosyl-L-methionine-dependent methyltransferases"/>
    <property type="match status" value="1"/>
</dbReference>
<sequence>MTSSELLYNSRPDRNTAQKRWRLLARALTRSPDPLDDESHGENEEISVRRFTSFDLLHPVHLENEPECTWWLYTGCLLDGELHEVLVRRISKCFTANELIGFNNTGNVCVWPSEECLAYYLLKNPEICRRRRVLELGGGMSCLAGVLAAKYCEPSSVTLTDGNVRSVENVRCIVERNGMSELVRCAVVQWARAAKALRQSSGRNGSQDFNEADSYDVILCADCLFFDETRLDLVDTIYGWLADDGVALVMAPRRGATFRKFTEAAVQRGFIARQTERYDPEVWSRHLSLLDENRDYCPDLHFPVLLELTKQKKIPPG</sequence>
<keyword evidence="5" id="KW-0963">Cytoplasm</keyword>
<dbReference type="SMR" id="A0A7M7G3N1"/>
<dbReference type="GO" id="GO:0005737">
    <property type="term" value="C:cytoplasm"/>
    <property type="evidence" value="ECO:0007669"/>
    <property type="project" value="UniProtKB-SubCell"/>
</dbReference>